<sequence>MEQTDVIISGCGPTGAMLSTLLGRYHVPNVVLERDPTITQDPRGIALDEDGIRHLQACGIYDKIFTDIGACMGKFRFVGGVHHDLSTRPFTVMDYGTTEGGTGHPGFLCHKQPVLEKHLRARIDSYPDCDLRLSSTVVGIDEDKDWVYATYLDASGNEKRIRGRFLVGADGKTGFTRKRYLEPLGVRLENVSSDAYHETWVALNWRMSLPTPESHPSFPLWEKGYGPQQVYDSFFPTDFRFLCNSERPAVCGRFGLPTDRLWRFEFVVRPGEDGEAMSAPDKIRQIVFPYITHPGTRYGLSNIPEIQYPSDCIEVLRSRPFQFAAKSCSRWSRDRVILCGDAAHVFPPFGGQGITSGFRDSVALAWRLVLATRQRPEAGDHAAIPYQSLLDGWFVERKQQLDKSLASTIENGTYLTTAGPIKEFVRDWYLWAVQLIPSWRRWLEQGSRREGMVKYHWEDDKGMAFLQQCGGGGNFPQVYCMKLDGKKKVQFTDDVIFAEEKKALFQIIVLLESAQDLQQAQAGLLGVGKASHGVVQEEEATFIIHSTDPQLSAINGCDVYRLVTGREFSADVDLCVGRPKPQYYDPERMLKESHNKRFIILRPDRFVFAACHTADELQGAAKELCSFA</sequence>
<name>A0ABR1NQN3_DIAER</name>
<accession>A0ABR1NQN3</accession>
<evidence type="ECO:0000256" key="1">
    <source>
        <dbReference type="ARBA" id="ARBA00022630"/>
    </source>
</evidence>
<reference evidence="5 6" key="1">
    <citation type="submission" date="2024-02" db="EMBL/GenBank/DDBJ databases">
        <title>De novo assembly and annotation of 12 fungi associated with fruit tree decline syndrome in Ontario, Canada.</title>
        <authorList>
            <person name="Sulman M."/>
            <person name="Ellouze W."/>
            <person name="Ilyukhin E."/>
        </authorList>
    </citation>
    <scope>NUCLEOTIDE SEQUENCE [LARGE SCALE GENOMIC DNA]</scope>
    <source>
        <strain evidence="5 6">M169</strain>
    </source>
</reference>
<dbReference type="SUPFAM" id="SSF51905">
    <property type="entry name" value="FAD/NAD(P)-binding domain"/>
    <property type="match status" value="1"/>
</dbReference>
<evidence type="ECO:0000256" key="3">
    <source>
        <dbReference type="ARBA" id="ARBA00023002"/>
    </source>
</evidence>
<evidence type="ECO:0000256" key="2">
    <source>
        <dbReference type="ARBA" id="ARBA00022827"/>
    </source>
</evidence>
<proteinExistence type="predicted"/>
<dbReference type="PRINTS" id="PR00420">
    <property type="entry name" value="RNGMNOXGNASE"/>
</dbReference>
<dbReference type="EMBL" id="JAKNSF020000146">
    <property type="protein sequence ID" value="KAK7711248.1"/>
    <property type="molecule type" value="Genomic_DNA"/>
</dbReference>
<gene>
    <name evidence="5" type="ORF">SLS63_012681</name>
</gene>
<keyword evidence="6" id="KW-1185">Reference proteome</keyword>
<keyword evidence="3" id="KW-0560">Oxidoreductase</keyword>
<evidence type="ECO:0000313" key="5">
    <source>
        <dbReference type="EMBL" id="KAK7711248.1"/>
    </source>
</evidence>
<feature type="domain" description="FAD-binding" evidence="4">
    <location>
        <begin position="315"/>
        <end position="374"/>
    </location>
</feature>
<feature type="domain" description="FAD-binding" evidence="4">
    <location>
        <begin position="4"/>
        <end position="206"/>
    </location>
</feature>
<keyword evidence="1" id="KW-0285">Flavoprotein</keyword>
<organism evidence="5 6">
    <name type="scientific">Diaporthe eres</name>
    <name type="common">Phomopsis oblonga</name>
    <dbReference type="NCBI Taxonomy" id="83184"/>
    <lineage>
        <taxon>Eukaryota</taxon>
        <taxon>Fungi</taxon>
        <taxon>Dikarya</taxon>
        <taxon>Ascomycota</taxon>
        <taxon>Pezizomycotina</taxon>
        <taxon>Sordariomycetes</taxon>
        <taxon>Sordariomycetidae</taxon>
        <taxon>Diaporthales</taxon>
        <taxon>Diaporthaceae</taxon>
        <taxon>Diaporthe</taxon>
        <taxon>Diaporthe eres species complex</taxon>
    </lineage>
</organism>
<dbReference type="PANTHER" id="PTHR43476">
    <property type="entry name" value="3-(3-HYDROXY-PHENYL)PROPIONATE/3-HYDROXYCINNAMIC ACID HYDROXYLASE"/>
    <property type="match status" value="1"/>
</dbReference>
<keyword evidence="2" id="KW-0274">FAD</keyword>
<dbReference type="PANTHER" id="PTHR43476:SF3">
    <property type="entry name" value="FAD-BINDING MONOOXYGENASE"/>
    <property type="match status" value="1"/>
</dbReference>
<evidence type="ECO:0000259" key="4">
    <source>
        <dbReference type="Pfam" id="PF01494"/>
    </source>
</evidence>
<dbReference type="Proteomes" id="UP001430848">
    <property type="component" value="Unassembled WGS sequence"/>
</dbReference>
<protein>
    <recommendedName>
        <fullName evidence="4">FAD-binding domain-containing protein</fullName>
    </recommendedName>
</protein>
<evidence type="ECO:0000313" key="6">
    <source>
        <dbReference type="Proteomes" id="UP001430848"/>
    </source>
</evidence>
<dbReference type="InterPro" id="IPR002938">
    <property type="entry name" value="FAD-bd"/>
</dbReference>
<dbReference type="Pfam" id="PF01494">
    <property type="entry name" value="FAD_binding_3"/>
    <property type="match status" value="2"/>
</dbReference>
<dbReference type="InterPro" id="IPR036188">
    <property type="entry name" value="FAD/NAD-bd_sf"/>
</dbReference>
<dbReference type="InterPro" id="IPR050631">
    <property type="entry name" value="PheA/TfdB_FAD_monoxygenase"/>
</dbReference>
<dbReference type="Gene3D" id="3.50.50.60">
    <property type="entry name" value="FAD/NAD(P)-binding domain"/>
    <property type="match status" value="2"/>
</dbReference>
<comment type="caution">
    <text evidence="5">The sequence shown here is derived from an EMBL/GenBank/DDBJ whole genome shotgun (WGS) entry which is preliminary data.</text>
</comment>